<dbReference type="Proteomes" id="UP000598996">
    <property type="component" value="Unassembled WGS sequence"/>
</dbReference>
<name>A0ABS1VTR6_9ACTN</name>
<keyword evidence="4" id="KW-1185">Reference proteome</keyword>
<dbReference type="RefSeq" id="WP_202994477.1">
    <property type="nucleotide sequence ID" value="NZ_JAENHO010000007.1"/>
</dbReference>
<accession>A0ABS1VTR6</accession>
<sequence>MEAFGAALYGDPCRECGFDWSLTPQDAVGWVTGWRQHLAQATAGADSTKRRPGGGWTVAEYVCHVGDNLRQWSERLQIALLTGRTEVAGYDPDTPLRPPETTPPCPSP</sequence>
<proteinExistence type="predicted"/>
<dbReference type="Pfam" id="PF12867">
    <property type="entry name" value="DinB_2"/>
    <property type="match status" value="1"/>
</dbReference>
<evidence type="ECO:0000313" key="3">
    <source>
        <dbReference type="EMBL" id="MBL7257869.1"/>
    </source>
</evidence>
<reference evidence="3 4" key="1">
    <citation type="submission" date="2021-01" db="EMBL/GenBank/DDBJ databases">
        <title>Actinoplanes sp. nov. LDG1-01 isolated from lichen.</title>
        <authorList>
            <person name="Saeng-In P."/>
            <person name="Phongsopitanun W."/>
            <person name="Kanchanasin P."/>
            <person name="Yuki M."/>
            <person name="Kudo T."/>
            <person name="Ohkuma M."/>
            <person name="Tanasupawat S."/>
        </authorList>
    </citation>
    <scope>NUCLEOTIDE SEQUENCE [LARGE SCALE GENOMIC DNA]</scope>
    <source>
        <strain evidence="3 4">LDG1-01</strain>
    </source>
</reference>
<dbReference type="InterPro" id="IPR034660">
    <property type="entry name" value="DinB/YfiT-like"/>
</dbReference>
<dbReference type="EMBL" id="JAENHO010000007">
    <property type="protein sequence ID" value="MBL7257869.1"/>
    <property type="molecule type" value="Genomic_DNA"/>
</dbReference>
<feature type="region of interest" description="Disordered" evidence="1">
    <location>
        <begin position="88"/>
        <end position="108"/>
    </location>
</feature>
<organism evidence="3 4">
    <name type="scientific">Paractinoplanes lichenicola</name>
    <dbReference type="NCBI Taxonomy" id="2802976"/>
    <lineage>
        <taxon>Bacteria</taxon>
        <taxon>Bacillati</taxon>
        <taxon>Actinomycetota</taxon>
        <taxon>Actinomycetes</taxon>
        <taxon>Micromonosporales</taxon>
        <taxon>Micromonosporaceae</taxon>
        <taxon>Paractinoplanes</taxon>
    </lineage>
</organism>
<protein>
    <recommendedName>
        <fullName evidence="2">DinB-like domain-containing protein</fullName>
    </recommendedName>
</protein>
<dbReference type="Gene3D" id="1.20.120.450">
    <property type="entry name" value="dinb family like domain"/>
    <property type="match status" value="1"/>
</dbReference>
<dbReference type="SUPFAM" id="SSF109854">
    <property type="entry name" value="DinB/YfiT-like putative metalloenzymes"/>
    <property type="match status" value="1"/>
</dbReference>
<evidence type="ECO:0000259" key="2">
    <source>
        <dbReference type="Pfam" id="PF12867"/>
    </source>
</evidence>
<feature type="domain" description="DinB-like" evidence="2">
    <location>
        <begin position="38"/>
        <end position="100"/>
    </location>
</feature>
<comment type="caution">
    <text evidence="3">The sequence shown here is derived from an EMBL/GenBank/DDBJ whole genome shotgun (WGS) entry which is preliminary data.</text>
</comment>
<gene>
    <name evidence="3" type="ORF">JKJ07_26530</name>
</gene>
<feature type="compositionally biased region" description="Pro residues" evidence="1">
    <location>
        <begin position="95"/>
        <end position="108"/>
    </location>
</feature>
<evidence type="ECO:0000313" key="4">
    <source>
        <dbReference type="Proteomes" id="UP000598996"/>
    </source>
</evidence>
<dbReference type="InterPro" id="IPR024775">
    <property type="entry name" value="DinB-like"/>
</dbReference>
<evidence type="ECO:0000256" key="1">
    <source>
        <dbReference type="SAM" id="MobiDB-lite"/>
    </source>
</evidence>